<dbReference type="NCBIfam" id="TIGR00398">
    <property type="entry name" value="metG"/>
    <property type="match status" value="1"/>
</dbReference>
<evidence type="ECO:0000259" key="10">
    <source>
        <dbReference type="Pfam" id="PF19303"/>
    </source>
</evidence>
<evidence type="ECO:0000256" key="4">
    <source>
        <dbReference type="ARBA" id="ARBA00022840"/>
    </source>
</evidence>
<dbReference type="OrthoDB" id="9810191at2"/>
<dbReference type="CDD" id="cd07957">
    <property type="entry name" value="Anticodon_Ia_Met"/>
    <property type="match status" value="1"/>
</dbReference>
<feature type="binding site" evidence="8">
    <location>
        <position position="128"/>
    </location>
    <ligand>
        <name>Zn(2+)</name>
        <dbReference type="ChEBI" id="CHEBI:29105"/>
    </ligand>
</feature>
<dbReference type="PRINTS" id="PR01041">
    <property type="entry name" value="TRNASYNTHMET"/>
</dbReference>
<keyword evidence="3 8" id="KW-0547">Nucleotide-binding</keyword>
<dbReference type="EMBL" id="CP001931">
    <property type="protein sequence ID" value="ADC88834.1"/>
    <property type="molecule type" value="Genomic_DNA"/>
</dbReference>
<dbReference type="InterPro" id="IPR023457">
    <property type="entry name" value="Met-tRNA_synth_2"/>
</dbReference>
<comment type="subunit">
    <text evidence="8">Monomer.</text>
</comment>
<dbReference type="GO" id="GO:0006431">
    <property type="term" value="P:methionyl-tRNA aminoacylation"/>
    <property type="evidence" value="ECO:0007669"/>
    <property type="project" value="UniProtKB-UniRule"/>
</dbReference>
<feature type="domain" description="Methionyl/Leucyl tRNA synthetase" evidence="9">
    <location>
        <begin position="148"/>
        <end position="354"/>
    </location>
</feature>
<dbReference type="GO" id="GO:0046872">
    <property type="term" value="F:metal ion binding"/>
    <property type="evidence" value="ECO:0007669"/>
    <property type="project" value="UniProtKB-KW"/>
</dbReference>
<evidence type="ECO:0000256" key="3">
    <source>
        <dbReference type="ARBA" id="ARBA00022741"/>
    </source>
</evidence>
<dbReference type="PANTHER" id="PTHR43326">
    <property type="entry name" value="METHIONYL-TRNA SYNTHETASE"/>
    <property type="match status" value="1"/>
</dbReference>
<accession>D3SNU7</accession>
<dbReference type="SUPFAM" id="SSF47323">
    <property type="entry name" value="Anticodon-binding domain of a subclass of class I aminoacyl-tRNA synthetases"/>
    <property type="match status" value="1"/>
</dbReference>
<keyword evidence="5 8" id="KW-0648">Protein biosynthesis</keyword>
<dbReference type="Gene3D" id="3.40.50.620">
    <property type="entry name" value="HUPs"/>
    <property type="match status" value="1"/>
</dbReference>
<keyword evidence="8" id="KW-0963">Cytoplasm</keyword>
<dbReference type="InterPro" id="IPR014758">
    <property type="entry name" value="Met-tRNA_synth"/>
</dbReference>
<feature type="domain" description="Methionyl-tRNA synthetase anticodon-binding" evidence="10">
    <location>
        <begin position="363"/>
        <end position="464"/>
    </location>
</feature>
<organism evidence="11 12">
    <name type="scientific">Thermocrinis albus (strain DSM 14484 / JCM 11386 / HI 11/12)</name>
    <dbReference type="NCBI Taxonomy" id="638303"/>
    <lineage>
        <taxon>Bacteria</taxon>
        <taxon>Pseudomonadati</taxon>
        <taxon>Aquificota</taxon>
        <taxon>Aquificia</taxon>
        <taxon>Aquificales</taxon>
        <taxon>Aquificaceae</taxon>
        <taxon>Thermocrinis</taxon>
    </lineage>
</organism>
<feature type="binding site" evidence="8">
    <location>
        <position position="125"/>
    </location>
    <ligand>
        <name>Zn(2+)</name>
        <dbReference type="ChEBI" id="CHEBI:29105"/>
    </ligand>
</feature>
<dbReference type="Gene3D" id="1.10.730.10">
    <property type="entry name" value="Isoleucyl-tRNA Synthetase, Domain 1"/>
    <property type="match status" value="1"/>
</dbReference>
<dbReference type="Pfam" id="PF09334">
    <property type="entry name" value="tRNA-synt_1g"/>
    <property type="match status" value="2"/>
</dbReference>
<evidence type="ECO:0000256" key="5">
    <source>
        <dbReference type="ARBA" id="ARBA00022917"/>
    </source>
</evidence>
<evidence type="ECO:0000313" key="12">
    <source>
        <dbReference type="Proteomes" id="UP000002043"/>
    </source>
</evidence>
<dbReference type="InterPro" id="IPR014729">
    <property type="entry name" value="Rossmann-like_a/b/a_fold"/>
</dbReference>
<dbReference type="InterPro" id="IPR009080">
    <property type="entry name" value="tRNAsynth_Ia_anticodon-bd"/>
</dbReference>
<evidence type="ECO:0000256" key="8">
    <source>
        <dbReference type="HAMAP-Rule" id="MF_01228"/>
    </source>
</evidence>
<dbReference type="HAMAP" id="MF_01228">
    <property type="entry name" value="Met_tRNA_synth_type2"/>
    <property type="match status" value="1"/>
</dbReference>
<keyword evidence="2 8" id="KW-0436">Ligase</keyword>
<dbReference type="Pfam" id="PF19303">
    <property type="entry name" value="Anticodon_3"/>
    <property type="match status" value="1"/>
</dbReference>
<feature type="short sequence motif" description="'KMSKS' region" evidence="8">
    <location>
        <begin position="290"/>
        <end position="294"/>
    </location>
</feature>
<feature type="binding site" evidence="8">
    <location>
        <position position="143"/>
    </location>
    <ligand>
        <name>Zn(2+)</name>
        <dbReference type="ChEBI" id="CHEBI:29105"/>
    </ligand>
</feature>
<comment type="function">
    <text evidence="1 8">Is required not only for elongation of protein synthesis but also for the initiation of all mRNA translation through initiator tRNA(fMet) aminoacylation.</text>
</comment>
<dbReference type="AlphaFoldDB" id="D3SNU7"/>
<gene>
    <name evidence="8" type="primary">metG</name>
    <name evidence="11" type="ordered locus">Thal_0199</name>
</gene>
<evidence type="ECO:0000313" key="11">
    <source>
        <dbReference type="EMBL" id="ADC88834.1"/>
    </source>
</evidence>
<feature type="domain" description="Methionyl/Leucyl tRNA synthetase" evidence="9">
    <location>
        <begin position="3"/>
        <end position="144"/>
    </location>
</feature>
<dbReference type="GO" id="GO:0005737">
    <property type="term" value="C:cytoplasm"/>
    <property type="evidence" value="ECO:0007669"/>
    <property type="project" value="UniProtKB-SubCell"/>
</dbReference>
<dbReference type="HOGENOM" id="CLU_009710_9_4_0"/>
<reference evidence="12" key="1">
    <citation type="journal article" date="2010" name="Stand. Genomic Sci.">
        <title>Complete genome sequence of Thermocrinis albus type strain (HI 11/12T).</title>
        <authorList>
            <person name="Wirth R."/>
            <person name="Sikorski J."/>
            <person name="Brambilla E."/>
            <person name="Misra M."/>
            <person name="Lapidus A."/>
            <person name="Copeland A."/>
            <person name="Nolan M."/>
            <person name="Lucas S."/>
            <person name="Chen F."/>
            <person name="Tice H."/>
            <person name="Cheng J.F."/>
            <person name="Han C."/>
            <person name="Detter J.C."/>
            <person name="Tapia R."/>
            <person name="Bruce D."/>
            <person name="Goodwin L."/>
            <person name="Pitluck S."/>
            <person name="Pati A."/>
            <person name="Anderson I."/>
            <person name="Ivanova N."/>
            <person name="Mavromatis K."/>
            <person name="Mikhailova N."/>
            <person name="Chen A."/>
            <person name="Palaniappan K."/>
            <person name="Bilek Y."/>
            <person name="Hader T."/>
            <person name="Land M."/>
            <person name="Hauser L."/>
            <person name="Chang Y.J."/>
            <person name="Jeffries C.D."/>
            <person name="Tindall B.J."/>
            <person name="Rohde M."/>
            <person name="Goker M."/>
            <person name="Bristow J."/>
            <person name="Eisen J.A."/>
            <person name="Markowitz V."/>
            <person name="Hugenholtz P."/>
            <person name="Kyrpides N.C."/>
            <person name="Klenk H.P."/>
        </authorList>
    </citation>
    <scope>NUCLEOTIDE SEQUENCE [LARGE SCALE GENOMIC DNA]</scope>
    <source>
        <strain evidence="12">DSM 14484 / JCM 11386 / HI 11/12</strain>
    </source>
</reference>
<name>D3SNU7_THEAH</name>
<protein>
    <recommendedName>
        <fullName evidence="8">Methionine--tRNA ligase</fullName>
        <ecNumber evidence="8">6.1.1.10</ecNumber>
    </recommendedName>
    <alternativeName>
        <fullName evidence="8">Methionyl-tRNA synthetase</fullName>
        <shortName evidence="8">MetRS</shortName>
    </alternativeName>
</protein>
<dbReference type="CDD" id="cd00814">
    <property type="entry name" value="MetRS_core"/>
    <property type="match status" value="1"/>
</dbReference>
<keyword evidence="8" id="KW-0862">Zinc</keyword>
<feature type="binding site" evidence="8">
    <location>
        <position position="146"/>
    </location>
    <ligand>
        <name>Zn(2+)</name>
        <dbReference type="ChEBI" id="CHEBI:29105"/>
    </ligand>
</feature>
<proteinExistence type="inferred from homology"/>
<comment type="caution">
    <text evidence="8">Lacks conserved residue(s) required for the propagation of feature annotation.</text>
</comment>
<dbReference type="PANTHER" id="PTHR43326:SF1">
    <property type="entry name" value="METHIONINE--TRNA LIGASE, MITOCHONDRIAL"/>
    <property type="match status" value="1"/>
</dbReference>
<dbReference type="InterPro" id="IPR015413">
    <property type="entry name" value="Methionyl/Leucyl_tRNA_Synth"/>
</dbReference>
<dbReference type="Gene3D" id="2.170.220.10">
    <property type="match status" value="1"/>
</dbReference>
<keyword evidence="12" id="KW-1185">Reference proteome</keyword>
<comment type="cofactor">
    <cofactor evidence="8">
        <name>Zn(2+)</name>
        <dbReference type="ChEBI" id="CHEBI:29105"/>
    </cofactor>
    <text evidence="8">Binds 1 zinc ion per subunit.</text>
</comment>
<evidence type="ECO:0000256" key="1">
    <source>
        <dbReference type="ARBA" id="ARBA00003314"/>
    </source>
</evidence>
<dbReference type="SUPFAM" id="SSF52374">
    <property type="entry name" value="Nucleotidylyl transferase"/>
    <property type="match status" value="1"/>
</dbReference>
<dbReference type="RefSeq" id="WP_012991241.1">
    <property type="nucleotide sequence ID" value="NC_013894.1"/>
</dbReference>
<comment type="similarity">
    <text evidence="8">Belongs to the class-I aminoacyl-tRNA synthetase family. MetG type 2A subfamily.</text>
</comment>
<dbReference type="InterPro" id="IPR033911">
    <property type="entry name" value="MetRS_core"/>
</dbReference>
<keyword evidence="4 8" id="KW-0067">ATP-binding</keyword>
<dbReference type="KEGG" id="tal:Thal_0199"/>
<dbReference type="GO" id="GO:0004825">
    <property type="term" value="F:methionine-tRNA ligase activity"/>
    <property type="evidence" value="ECO:0007669"/>
    <property type="project" value="UniProtKB-UniRule"/>
</dbReference>
<evidence type="ECO:0000256" key="6">
    <source>
        <dbReference type="ARBA" id="ARBA00023146"/>
    </source>
</evidence>
<dbReference type="Proteomes" id="UP000002043">
    <property type="component" value="Chromosome"/>
</dbReference>
<dbReference type="GO" id="GO:0005524">
    <property type="term" value="F:ATP binding"/>
    <property type="evidence" value="ECO:0007669"/>
    <property type="project" value="UniProtKB-UniRule"/>
</dbReference>
<dbReference type="FunFam" id="2.170.220.10:FF:000001">
    <property type="entry name" value="methionine--tRNA ligase, mitochondrial"/>
    <property type="match status" value="1"/>
</dbReference>
<dbReference type="eggNOG" id="COG0143">
    <property type="taxonomic scope" value="Bacteria"/>
</dbReference>
<evidence type="ECO:0000259" key="9">
    <source>
        <dbReference type="Pfam" id="PF09334"/>
    </source>
</evidence>
<sequence length="489" mass="57123">MKFYVTTPIYYVNDVPHIGHAYTTVAADTLARFYRMRGYEVFFLTGTDEHGLKIQKTAEEKGVHPKDLADQNASNFMELWRFMNISYDRFIRTTDPDHQEVVREMFQKSWERGDIYLGEYEGWYCVGCEEFKSESELLEGKLCPLHLKPCEYVREPSYFFRLSKYQEALLKLYEEMPDFVRPEHRLREVVSFVSMGLRDLSVTRPASRVRWGIRVPFDEEHTIYVWFDALFNYVSAVRERMHLWPADLHLVGKDILRFHAVYWPAFLMSVGLDIPRTVFAHGWWKVEGQKMSKSLGNVVSPVDLVKEYGLDPVRYFLLRDMPFGDDGDLRRDNILKRINGELANEIGNLVSRVLSMVLKYTQGKATGGKDAQYEKVCGETIKRYEELMGRVDFYNALEEVLKFSSYLNKYVDSKAPWQMAKVGDPSLDDVLYTLVDGCFVVGYLLYPFVPQSMEKLMQAIGIEKLPQQIRPYSFAGYTVREKVNLFPRI</sequence>
<dbReference type="NCBIfam" id="NF008900">
    <property type="entry name" value="PRK12267.1"/>
    <property type="match status" value="1"/>
</dbReference>
<dbReference type="STRING" id="638303.Thal_0199"/>
<dbReference type="EC" id="6.1.1.10" evidence="8"/>
<comment type="catalytic activity">
    <reaction evidence="7 8">
        <text>tRNA(Met) + L-methionine + ATP = L-methionyl-tRNA(Met) + AMP + diphosphate</text>
        <dbReference type="Rhea" id="RHEA:13481"/>
        <dbReference type="Rhea" id="RHEA-COMP:9667"/>
        <dbReference type="Rhea" id="RHEA-COMP:9698"/>
        <dbReference type="ChEBI" id="CHEBI:30616"/>
        <dbReference type="ChEBI" id="CHEBI:33019"/>
        <dbReference type="ChEBI" id="CHEBI:57844"/>
        <dbReference type="ChEBI" id="CHEBI:78442"/>
        <dbReference type="ChEBI" id="CHEBI:78530"/>
        <dbReference type="ChEBI" id="CHEBI:456215"/>
        <dbReference type="EC" id="6.1.1.10"/>
    </reaction>
</comment>
<evidence type="ECO:0000256" key="7">
    <source>
        <dbReference type="ARBA" id="ARBA00047364"/>
    </source>
</evidence>
<comment type="subcellular location">
    <subcellularLocation>
        <location evidence="8">Cytoplasm</location>
    </subcellularLocation>
</comment>
<keyword evidence="6 8" id="KW-0030">Aminoacyl-tRNA synthetase</keyword>
<feature type="short sequence motif" description="'HIGH' region" evidence="8">
    <location>
        <begin position="10"/>
        <end position="20"/>
    </location>
</feature>
<dbReference type="InterPro" id="IPR041872">
    <property type="entry name" value="Anticodon_Met"/>
</dbReference>
<evidence type="ECO:0000256" key="2">
    <source>
        <dbReference type="ARBA" id="ARBA00022598"/>
    </source>
</evidence>
<keyword evidence="8" id="KW-0479">Metal-binding</keyword>